<protein>
    <submittedName>
        <fullName evidence="1">13204_t:CDS:1</fullName>
    </submittedName>
</protein>
<dbReference type="EMBL" id="CAJVPP010015737">
    <property type="protein sequence ID" value="CAG8727707.1"/>
    <property type="molecule type" value="Genomic_DNA"/>
</dbReference>
<accession>A0A9N9NEW8</accession>
<feature type="non-terminal residue" evidence="1">
    <location>
        <position position="141"/>
    </location>
</feature>
<keyword evidence="2" id="KW-1185">Reference proteome</keyword>
<dbReference type="AlphaFoldDB" id="A0A9N9NEW8"/>
<dbReference type="Proteomes" id="UP000789375">
    <property type="component" value="Unassembled WGS sequence"/>
</dbReference>
<evidence type="ECO:0000313" key="1">
    <source>
        <dbReference type="EMBL" id="CAG8727707.1"/>
    </source>
</evidence>
<organism evidence="1 2">
    <name type="scientific">Funneliformis mosseae</name>
    <name type="common">Endomycorrhizal fungus</name>
    <name type="synonym">Glomus mosseae</name>
    <dbReference type="NCBI Taxonomy" id="27381"/>
    <lineage>
        <taxon>Eukaryota</taxon>
        <taxon>Fungi</taxon>
        <taxon>Fungi incertae sedis</taxon>
        <taxon>Mucoromycota</taxon>
        <taxon>Glomeromycotina</taxon>
        <taxon>Glomeromycetes</taxon>
        <taxon>Glomerales</taxon>
        <taxon>Glomeraceae</taxon>
        <taxon>Funneliformis</taxon>
    </lineage>
</organism>
<sequence>MDVNSHEIDKLKVSDTKCSYCGNPFAKKLWCKECDPWCMIEGWTSGNSDIDKFMKGTIYEARNKECRPRFLEWVPFYRFTGIKEISEGGFSKVYSATWIDGESNFYKQDDGSWKKFDPKPMKVALKRLNGSQDMSDNYFSE</sequence>
<name>A0A9N9NEW8_FUNMO</name>
<evidence type="ECO:0000313" key="2">
    <source>
        <dbReference type="Proteomes" id="UP000789375"/>
    </source>
</evidence>
<reference evidence="1" key="1">
    <citation type="submission" date="2021-06" db="EMBL/GenBank/DDBJ databases">
        <authorList>
            <person name="Kallberg Y."/>
            <person name="Tangrot J."/>
            <person name="Rosling A."/>
        </authorList>
    </citation>
    <scope>NUCLEOTIDE SEQUENCE</scope>
    <source>
        <strain evidence="1">87-6 pot B 2015</strain>
    </source>
</reference>
<proteinExistence type="predicted"/>
<gene>
    <name evidence="1" type="ORF">FMOSSE_LOCUS15461</name>
</gene>
<comment type="caution">
    <text evidence="1">The sequence shown here is derived from an EMBL/GenBank/DDBJ whole genome shotgun (WGS) entry which is preliminary data.</text>
</comment>